<reference evidence="5 6" key="1">
    <citation type="submission" date="2017-07" db="EMBL/GenBank/DDBJ databases">
        <title>Leptospira spp. isolated from tropical soils.</title>
        <authorList>
            <person name="Thibeaux R."/>
            <person name="Iraola G."/>
            <person name="Ferres I."/>
            <person name="Bierque E."/>
            <person name="Girault D."/>
            <person name="Soupe-Gilbert M.-E."/>
            <person name="Picardeau M."/>
            <person name="Goarant C."/>
        </authorList>
    </citation>
    <scope>NUCLEOTIDE SEQUENCE [LARGE SCALE GENOMIC DNA]</scope>
    <source>
        <strain evidence="5 6">FH4-C-A1</strain>
    </source>
</reference>
<dbReference type="RefSeq" id="WP_100762855.1">
    <property type="nucleotide sequence ID" value="NZ_NPDS01000005.1"/>
</dbReference>
<dbReference type="Gene3D" id="3.40.430.10">
    <property type="entry name" value="Dihydrofolate Reductase, subunit A"/>
    <property type="match status" value="1"/>
</dbReference>
<gene>
    <name evidence="5" type="ORF">CH367_12510</name>
</gene>
<feature type="domain" description="Bacterial bifunctional deaminase-reductase C-terminal" evidence="4">
    <location>
        <begin position="5"/>
        <end position="211"/>
    </location>
</feature>
<evidence type="ECO:0000256" key="3">
    <source>
        <dbReference type="ARBA" id="ARBA00023002"/>
    </source>
</evidence>
<sequence>MTSLPNVTINMAMTLDGKVCRPDGKWYGLSSRNDKRKMDEIRSKAEVLILGKNSIINDDPVIHLRYVENERDPRPVILLRSGTLPEDKKVFRFSKQPPLIFCLNENYSSVRDNLCSVAEIVLIPGDDLSPLEVLKILSEMGYKEVLLEGGPSLNDSFFRLDLISRIHLTIVPFLIGQKDLPSITGGRKEYPNFDQSRWNLVSSETLENEVFLMYEKKEEV</sequence>
<dbReference type="SUPFAM" id="SSF53597">
    <property type="entry name" value="Dihydrofolate reductase-like"/>
    <property type="match status" value="1"/>
</dbReference>
<evidence type="ECO:0000313" key="5">
    <source>
        <dbReference type="EMBL" id="PJZ56916.1"/>
    </source>
</evidence>
<dbReference type="PANTHER" id="PTHR38011">
    <property type="entry name" value="DIHYDROFOLATE REDUCTASE FAMILY PROTEIN (AFU_ORTHOLOGUE AFUA_8G06820)"/>
    <property type="match status" value="1"/>
</dbReference>
<proteinExistence type="predicted"/>
<organism evidence="5 6">
    <name type="scientific">Leptospira barantonii</name>
    <dbReference type="NCBI Taxonomy" id="2023184"/>
    <lineage>
        <taxon>Bacteria</taxon>
        <taxon>Pseudomonadati</taxon>
        <taxon>Spirochaetota</taxon>
        <taxon>Spirochaetia</taxon>
        <taxon>Leptospirales</taxon>
        <taxon>Leptospiraceae</taxon>
        <taxon>Leptospira</taxon>
    </lineage>
</organism>
<dbReference type="InterPro" id="IPR024072">
    <property type="entry name" value="DHFR-like_dom_sf"/>
</dbReference>
<keyword evidence="3" id="KW-0560">Oxidoreductase</keyword>
<evidence type="ECO:0000256" key="1">
    <source>
        <dbReference type="ARBA" id="ARBA00005104"/>
    </source>
</evidence>
<protein>
    <submittedName>
        <fullName evidence="5">Pyrimidine reductase</fullName>
    </submittedName>
</protein>
<dbReference type="PANTHER" id="PTHR38011:SF7">
    <property type="entry name" value="2,5-DIAMINO-6-RIBOSYLAMINO-4(3H)-PYRIMIDINONE 5'-PHOSPHATE REDUCTASE"/>
    <property type="match status" value="1"/>
</dbReference>
<dbReference type="InterPro" id="IPR050765">
    <property type="entry name" value="Riboflavin_Biosynth_HTPR"/>
</dbReference>
<evidence type="ECO:0000259" key="4">
    <source>
        <dbReference type="Pfam" id="PF01872"/>
    </source>
</evidence>
<comment type="pathway">
    <text evidence="1">Cofactor biosynthesis; riboflavin biosynthesis.</text>
</comment>
<evidence type="ECO:0000256" key="2">
    <source>
        <dbReference type="ARBA" id="ARBA00022857"/>
    </source>
</evidence>
<dbReference type="Pfam" id="PF01872">
    <property type="entry name" value="RibD_C"/>
    <property type="match status" value="1"/>
</dbReference>
<dbReference type="EMBL" id="NPDS01000005">
    <property type="protein sequence ID" value="PJZ56916.1"/>
    <property type="molecule type" value="Genomic_DNA"/>
</dbReference>
<evidence type="ECO:0000313" key="6">
    <source>
        <dbReference type="Proteomes" id="UP000231879"/>
    </source>
</evidence>
<comment type="caution">
    <text evidence="5">The sequence shown here is derived from an EMBL/GenBank/DDBJ whole genome shotgun (WGS) entry which is preliminary data.</text>
</comment>
<dbReference type="Proteomes" id="UP000231879">
    <property type="component" value="Unassembled WGS sequence"/>
</dbReference>
<keyword evidence="6" id="KW-1185">Reference proteome</keyword>
<name>A0ABX4NLW8_9LEPT</name>
<accession>A0ABX4NLW8</accession>
<dbReference type="InterPro" id="IPR002734">
    <property type="entry name" value="RibDG_C"/>
</dbReference>
<keyword evidence="2" id="KW-0521">NADP</keyword>